<feature type="region of interest" description="Disordered" evidence="1">
    <location>
        <begin position="107"/>
        <end position="129"/>
    </location>
</feature>
<dbReference type="Proteomes" id="UP000308671">
    <property type="component" value="Unassembled WGS sequence"/>
</dbReference>
<proteinExistence type="predicted"/>
<evidence type="ECO:0000313" key="2">
    <source>
        <dbReference type="EMBL" id="THV52984.1"/>
    </source>
</evidence>
<keyword evidence="3" id="KW-1185">Reference proteome</keyword>
<organism evidence="2 3">
    <name type="scientific">Botrytis galanthina</name>
    <dbReference type="NCBI Taxonomy" id="278940"/>
    <lineage>
        <taxon>Eukaryota</taxon>
        <taxon>Fungi</taxon>
        <taxon>Dikarya</taxon>
        <taxon>Ascomycota</taxon>
        <taxon>Pezizomycotina</taxon>
        <taxon>Leotiomycetes</taxon>
        <taxon>Helotiales</taxon>
        <taxon>Sclerotiniaceae</taxon>
        <taxon>Botrytis</taxon>
    </lineage>
</organism>
<name>A0A4S8RHC4_9HELO</name>
<dbReference type="EMBL" id="PQXL01000063">
    <property type="protein sequence ID" value="THV52984.1"/>
    <property type="molecule type" value="Genomic_DNA"/>
</dbReference>
<protein>
    <submittedName>
        <fullName evidence="2">Uncharacterized protein</fullName>
    </submittedName>
</protein>
<dbReference type="OrthoDB" id="3560117at2759"/>
<reference evidence="2 3" key="1">
    <citation type="submission" date="2017-12" db="EMBL/GenBank/DDBJ databases">
        <title>Comparative genomics of Botrytis spp.</title>
        <authorList>
            <person name="Valero-Jimenez C.A."/>
            <person name="Tapia P."/>
            <person name="Veloso J."/>
            <person name="Silva-Moreno E."/>
            <person name="Staats M."/>
            <person name="Valdes J.H."/>
            <person name="Van Kan J.A.L."/>
        </authorList>
    </citation>
    <scope>NUCLEOTIDE SEQUENCE [LARGE SCALE GENOMIC DNA]</scope>
    <source>
        <strain evidence="2 3">MUCL435</strain>
    </source>
</reference>
<sequence length="147" mass="16753">MCNTVLVKGPCWCDGNNGKRVTVGQGVKICKYVELGGLHDEYEPRFREIEIVEGNCDKCPLLEAEARRLDTEAREREWMENERAEARKVEAQRVEARRVAEERAAQVAAQGGKLSRFPSKSSSKSPSKTQSLISIRYYKDYKTLKLK</sequence>
<accession>A0A4S8RHC4</accession>
<feature type="compositionally biased region" description="Low complexity" evidence="1">
    <location>
        <begin position="118"/>
        <end position="128"/>
    </location>
</feature>
<evidence type="ECO:0000313" key="3">
    <source>
        <dbReference type="Proteomes" id="UP000308671"/>
    </source>
</evidence>
<dbReference type="AlphaFoldDB" id="A0A4S8RHC4"/>
<evidence type="ECO:0000256" key="1">
    <source>
        <dbReference type="SAM" id="MobiDB-lite"/>
    </source>
</evidence>
<comment type="caution">
    <text evidence="2">The sequence shown here is derived from an EMBL/GenBank/DDBJ whole genome shotgun (WGS) entry which is preliminary data.</text>
</comment>
<gene>
    <name evidence="2" type="ORF">BGAL_0063g00210</name>
</gene>